<reference evidence="3 4" key="1">
    <citation type="submission" date="2024-01" db="EMBL/GenBank/DDBJ databases">
        <title>Draft genome sequences of three bacterial strains isolated from Acacia saligna represent a potential new species within the genus Rhizobium.</title>
        <authorList>
            <person name="Tambong J.T."/>
            <person name="Mnasri B."/>
        </authorList>
    </citation>
    <scope>NUCLEOTIDE SEQUENCE [LARGE SCALE GENOMIC DNA]</scope>
    <source>
        <strain evidence="3 4">1AS12I</strain>
    </source>
</reference>
<sequence>MAQENTGPHAEAVQAVVPAKTPEPKKQRAPRRSKAVGEPAPAVSEAAVLPPANPAKPGRRGRGRKPKSIETKVPDGRSTLNSAGRTKTAKPVEQLARASAPVLDEIEDLIQLEEENKRLRKLLADKLRQENTELRKRLGLDD</sequence>
<comment type="caution">
    <text evidence="3">The sequence shown here is derived from an EMBL/GenBank/DDBJ whole genome shotgun (WGS) entry which is preliminary data.</text>
</comment>
<feature type="region of interest" description="Disordered" evidence="2">
    <location>
        <begin position="1"/>
        <end position="93"/>
    </location>
</feature>
<feature type="coiled-coil region" evidence="1">
    <location>
        <begin position="102"/>
        <end position="132"/>
    </location>
</feature>
<proteinExistence type="predicted"/>
<dbReference type="EMBL" id="JBAMYC010000026">
    <property type="protein sequence ID" value="MEI1252563.1"/>
    <property type="molecule type" value="Genomic_DNA"/>
</dbReference>
<evidence type="ECO:0000313" key="3">
    <source>
        <dbReference type="EMBL" id="MEI1252563.1"/>
    </source>
</evidence>
<name>A0ABU8CWG4_9HYPH</name>
<dbReference type="Proteomes" id="UP001531129">
    <property type="component" value="Unassembled WGS sequence"/>
</dbReference>
<dbReference type="RefSeq" id="WP_264399541.1">
    <property type="nucleotide sequence ID" value="NZ_JBAMYB010000024.1"/>
</dbReference>
<evidence type="ECO:0000313" key="4">
    <source>
        <dbReference type="Proteomes" id="UP001531129"/>
    </source>
</evidence>
<evidence type="ECO:0000256" key="1">
    <source>
        <dbReference type="SAM" id="Coils"/>
    </source>
</evidence>
<protein>
    <submittedName>
        <fullName evidence="3">SyrB2 regulator</fullName>
    </submittedName>
</protein>
<accession>A0ABU8CWG4</accession>
<evidence type="ECO:0000256" key="2">
    <source>
        <dbReference type="SAM" id="MobiDB-lite"/>
    </source>
</evidence>
<keyword evidence="1" id="KW-0175">Coiled coil</keyword>
<feature type="compositionally biased region" description="Basic residues" evidence="2">
    <location>
        <begin position="57"/>
        <end position="66"/>
    </location>
</feature>
<keyword evidence="4" id="KW-1185">Reference proteome</keyword>
<organism evidence="3 4">
    <name type="scientific">Rhizobium aouanii</name>
    <dbReference type="NCBI Taxonomy" id="3118145"/>
    <lineage>
        <taxon>Bacteria</taxon>
        <taxon>Pseudomonadati</taxon>
        <taxon>Pseudomonadota</taxon>
        <taxon>Alphaproteobacteria</taxon>
        <taxon>Hyphomicrobiales</taxon>
        <taxon>Rhizobiaceae</taxon>
        <taxon>Rhizobium/Agrobacterium group</taxon>
        <taxon>Rhizobium</taxon>
    </lineage>
</organism>
<gene>
    <name evidence="3" type="ORF">V8Q02_31880</name>
</gene>